<reference evidence="2" key="1">
    <citation type="journal article" date="2021" name="PeerJ">
        <title>Extensive microbial diversity within the chicken gut microbiome revealed by metagenomics and culture.</title>
        <authorList>
            <person name="Gilroy R."/>
            <person name="Ravi A."/>
            <person name="Getino M."/>
            <person name="Pursley I."/>
            <person name="Horton D.L."/>
            <person name="Alikhan N.F."/>
            <person name="Baker D."/>
            <person name="Gharbi K."/>
            <person name="Hall N."/>
            <person name="Watson M."/>
            <person name="Adriaenssens E.M."/>
            <person name="Foster-Nyarko E."/>
            <person name="Jarju S."/>
            <person name="Secka A."/>
            <person name="Antonio M."/>
            <person name="Oren A."/>
            <person name="Chaudhuri R.R."/>
            <person name="La Ragione R."/>
            <person name="Hildebrand F."/>
            <person name="Pallen M.J."/>
        </authorList>
    </citation>
    <scope>NUCLEOTIDE SEQUENCE</scope>
    <source>
        <strain evidence="2">ChiSxjej3B15-24422</strain>
    </source>
</reference>
<comment type="caution">
    <text evidence="2">The sequence shown here is derived from an EMBL/GenBank/DDBJ whole genome shotgun (WGS) entry which is preliminary data.</text>
</comment>
<dbReference type="EMBL" id="DXDD01000163">
    <property type="protein sequence ID" value="HIY61603.1"/>
    <property type="molecule type" value="Genomic_DNA"/>
</dbReference>
<sequence length="330" mass="36405">MFLSFLRKKGMRAVPSVFFLLLLFFLCACGDGKEPEEGKPYEIYYLNREETAVSSETVYLAEDLTQDEQISALLSALQAAPEDVSLKTSAGVSFQISGYRVEEGQLNLDVDEAYRKLPATTEVLVRASLVKTLIQAEGINHVLMTTGGQTLMDASGASVGPMTADTFLDNAGDAINPYEMVTLKLYFANETGDRLVETTRTLEYNSNISVERLVVDCLVKGPDTDQAFPTINPNTRVIGVTVRDGICYVNFDETFLTQVYNVTPEVVIYSITNSLVELTSVNRVQISIDGQTDLIFRETFNLANVYERNLDLIGEPSSEDGETQTEEGVT</sequence>
<feature type="domain" description="GerMN" evidence="1">
    <location>
        <begin position="211"/>
        <end position="297"/>
    </location>
</feature>
<feature type="domain" description="GerMN" evidence="1">
    <location>
        <begin position="70"/>
        <end position="155"/>
    </location>
</feature>
<dbReference type="AlphaFoldDB" id="A0A9D1YRJ1"/>
<organism evidence="2 3">
    <name type="scientific">Candidatus Eisenbergiella pullistercoris</name>
    <dbReference type="NCBI Taxonomy" id="2838555"/>
    <lineage>
        <taxon>Bacteria</taxon>
        <taxon>Bacillati</taxon>
        <taxon>Bacillota</taxon>
        <taxon>Clostridia</taxon>
        <taxon>Lachnospirales</taxon>
        <taxon>Lachnospiraceae</taxon>
        <taxon>Eisenbergiella</taxon>
    </lineage>
</organism>
<name>A0A9D1YRJ1_9FIRM</name>
<dbReference type="InterPro" id="IPR019606">
    <property type="entry name" value="GerMN"/>
</dbReference>
<proteinExistence type="predicted"/>
<evidence type="ECO:0000313" key="3">
    <source>
        <dbReference type="Proteomes" id="UP000824007"/>
    </source>
</evidence>
<dbReference type="PROSITE" id="PS51257">
    <property type="entry name" value="PROKAR_LIPOPROTEIN"/>
    <property type="match status" value="1"/>
</dbReference>
<reference evidence="2" key="2">
    <citation type="submission" date="2021-04" db="EMBL/GenBank/DDBJ databases">
        <authorList>
            <person name="Gilroy R."/>
        </authorList>
    </citation>
    <scope>NUCLEOTIDE SEQUENCE</scope>
    <source>
        <strain evidence="2">ChiSxjej3B15-24422</strain>
    </source>
</reference>
<dbReference type="Pfam" id="PF10646">
    <property type="entry name" value="Germane"/>
    <property type="match status" value="2"/>
</dbReference>
<dbReference type="Proteomes" id="UP000824007">
    <property type="component" value="Unassembled WGS sequence"/>
</dbReference>
<evidence type="ECO:0000313" key="2">
    <source>
        <dbReference type="EMBL" id="HIY61603.1"/>
    </source>
</evidence>
<evidence type="ECO:0000259" key="1">
    <source>
        <dbReference type="SMART" id="SM00909"/>
    </source>
</evidence>
<protein>
    <submittedName>
        <fullName evidence="2">GerMN domain-containing protein</fullName>
    </submittedName>
</protein>
<accession>A0A9D1YRJ1</accession>
<gene>
    <name evidence="2" type="ORF">H9831_13135</name>
</gene>
<dbReference type="SMART" id="SM00909">
    <property type="entry name" value="Germane"/>
    <property type="match status" value="2"/>
</dbReference>